<evidence type="ECO:0000313" key="4">
    <source>
        <dbReference type="EMBL" id="KXZ48290.1"/>
    </source>
</evidence>
<dbReference type="InterPro" id="IPR010606">
    <property type="entry name" value="Mib_Herc2"/>
</dbReference>
<dbReference type="PROSITE" id="PS51416">
    <property type="entry name" value="MIB_HERC2"/>
    <property type="match status" value="1"/>
</dbReference>
<feature type="region of interest" description="Disordered" evidence="2">
    <location>
        <begin position="282"/>
        <end position="326"/>
    </location>
</feature>
<dbReference type="InterPro" id="IPR037252">
    <property type="entry name" value="Mib_Herc2_sf"/>
</dbReference>
<dbReference type="SUPFAM" id="SSF159034">
    <property type="entry name" value="Mib/herc2 domain-like"/>
    <property type="match status" value="1"/>
</dbReference>
<proteinExistence type="predicted"/>
<name>A0A150GG29_GONPE</name>
<gene>
    <name evidence="4" type="ORF">GPECTOR_29g66</name>
</gene>
<dbReference type="AlphaFoldDB" id="A0A150GG29"/>
<evidence type="ECO:0000256" key="1">
    <source>
        <dbReference type="SAM" id="Coils"/>
    </source>
</evidence>
<keyword evidence="1" id="KW-0175">Coiled coil</keyword>
<dbReference type="GO" id="GO:0004842">
    <property type="term" value="F:ubiquitin-protein transferase activity"/>
    <property type="evidence" value="ECO:0007669"/>
    <property type="project" value="InterPro"/>
</dbReference>
<dbReference type="EMBL" id="LSYV01000030">
    <property type="protein sequence ID" value="KXZ48290.1"/>
    <property type="molecule type" value="Genomic_DNA"/>
</dbReference>
<protein>
    <recommendedName>
        <fullName evidence="3">MIB/HERC2 domain-containing protein</fullName>
    </recommendedName>
</protein>
<feature type="coiled-coil region" evidence="1">
    <location>
        <begin position="203"/>
        <end position="230"/>
    </location>
</feature>
<dbReference type="GO" id="GO:0016567">
    <property type="term" value="P:protein ubiquitination"/>
    <property type="evidence" value="ECO:0007669"/>
    <property type="project" value="InterPro"/>
</dbReference>
<reference evidence="5" key="1">
    <citation type="journal article" date="2016" name="Nat. Commun.">
        <title>The Gonium pectorale genome demonstrates co-option of cell cycle regulation during the evolution of multicellularity.</title>
        <authorList>
            <person name="Hanschen E.R."/>
            <person name="Marriage T.N."/>
            <person name="Ferris P.J."/>
            <person name="Hamaji T."/>
            <person name="Toyoda A."/>
            <person name="Fujiyama A."/>
            <person name="Neme R."/>
            <person name="Noguchi H."/>
            <person name="Minakuchi Y."/>
            <person name="Suzuki M."/>
            <person name="Kawai-Toyooka H."/>
            <person name="Smith D.R."/>
            <person name="Sparks H."/>
            <person name="Anderson J."/>
            <person name="Bakaric R."/>
            <person name="Luria V."/>
            <person name="Karger A."/>
            <person name="Kirschner M.W."/>
            <person name="Durand P.M."/>
            <person name="Michod R.E."/>
            <person name="Nozaki H."/>
            <person name="Olson B.J."/>
        </authorList>
    </citation>
    <scope>NUCLEOTIDE SEQUENCE [LARGE SCALE GENOMIC DNA]</scope>
    <source>
        <strain evidence="5">NIES-2863</strain>
    </source>
</reference>
<keyword evidence="5" id="KW-1185">Reference proteome</keyword>
<sequence>MLAIGRISSGPATAGLPSGALVRGGIAPALRLPAHSALRRRSPGNSYRFATASRASAERAPEDCDCGVSVDVGAAPAARAARASAADDRSRDQRQRESVAEALAAPLASKLSPLIIDRLRTELLRNAPVGVTPEEVERLRSSARALEARLAVAEAEAEAARDGERRQAQHAAALEAKLRSSESELFEAYLVARARDDIHEEELEGIRRELSRSRERAIAAEARAAAAEARAAASASPAAAVKPAAAGAASSGSDSPGRALEEQADAAYYYYSLTSDDEQAFTTGSSRNAVNGAAGDGAAGGGEAHAAAPDSNADSDGDPRPVVTSANARLGLRVVRGPDWDDGSDVDGGAGYPGEVVEVRPAEELAWVRWFRSGRQRVYALSGGKGMRELRVAEREAPAPAPTAAFAAKQAAAAAAAKPKTLHGGR</sequence>
<organism evidence="4 5">
    <name type="scientific">Gonium pectorale</name>
    <name type="common">Green alga</name>
    <dbReference type="NCBI Taxonomy" id="33097"/>
    <lineage>
        <taxon>Eukaryota</taxon>
        <taxon>Viridiplantae</taxon>
        <taxon>Chlorophyta</taxon>
        <taxon>core chlorophytes</taxon>
        <taxon>Chlorophyceae</taxon>
        <taxon>CS clade</taxon>
        <taxon>Chlamydomonadales</taxon>
        <taxon>Volvocaceae</taxon>
        <taxon>Gonium</taxon>
    </lineage>
</organism>
<feature type="compositionally biased region" description="Gly residues" evidence="2">
    <location>
        <begin position="294"/>
        <end position="303"/>
    </location>
</feature>
<evidence type="ECO:0000259" key="3">
    <source>
        <dbReference type="PROSITE" id="PS51416"/>
    </source>
</evidence>
<dbReference type="GO" id="GO:0046872">
    <property type="term" value="F:metal ion binding"/>
    <property type="evidence" value="ECO:0007669"/>
    <property type="project" value="InterPro"/>
</dbReference>
<dbReference type="Gene3D" id="2.30.30.40">
    <property type="entry name" value="SH3 Domains"/>
    <property type="match status" value="1"/>
</dbReference>
<comment type="caution">
    <text evidence="4">The sequence shown here is derived from an EMBL/GenBank/DDBJ whole genome shotgun (WGS) entry which is preliminary data.</text>
</comment>
<evidence type="ECO:0000313" key="5">
    <source>
        <dbReference type="Proteomes" id="UP000075714"/>
    </source>
</evidence>
<evidence type="ECO:0000256" key="2">
    <source>
        <dbReference type="SAM" id="MobiDB-lite"/>
    </source>
</evidence>
<feature type="domain" description="MIB/HERC2" evidence="3">
    <location>
        <begin position="320"/>
        <end position="396"/>
    </location>
</feature>
<dbReference type="OrthoDB" id="6153504at2759"/>
<dbReference type="Proteomes" id="UP000075714">
    <property type="component" value="Unassembled WGS sequence"/>
</dbReference>
<feature type="coiled-coil region" evidence="1">
    <location>
        <begin position="136"/>
        <end position="163"/>
    </location>
</feature>
<accession>A0A150GG29</accession>